<protein>
    <submittedName>
        <fullName evidence="8">RNA 3'-terminal phosphate cyclase-like protein</fullName>
    </submittedName>
</protein>
<evidence type="ECO:0000256" key="4">
    <source>
        <dbReference type="ARBA" id="ARBA00023242"/>
    </source>
</evidence>
<organism evidence="7 8">
    <name type="scientific">Panagrellus redivivus</name>
    <name type="common">Microworm</name>
    <dbReference type="NCBI Taxonomy" id="6233"/>
    <lineage>
        <taxon>Eukaryota</taxon>
        <taxon>Metazoa</taxon>
        <taxon>Ecdysozoa</taxon>
        <taxon>Nematoda</taxon>
        <taxon>Chromadorea</taxon>
        <taxon>Rhabditida</taxon>
        <taxon>Tylenchina</taxon>
        <taxon>Panagrolaimomorpha</taxon>
        <taxon>Panagrolaimoidea</taxon>
        <taxon>Panagrolaimidae</taxon>
        <taxon>Panagrellus</taxon>
    </lineage>
</organism>
<dbReference type="InterPro" id="IPR036553">
    <property type="entry name" value="RPTC_insert"/>
</dbReference>
<dbReference type="FunFam" id="3.30.360.20:FF:000004">
    <property type="entry name" value="18S rRNA biogenesis protein"/>
    <property type="match status" value="1"/>
</dbReference>
<dbReference type="Pfam" id="PF05189">
    <property type="entry name" value="RTC_insert"/>
    <property type="match status" value="1"/>
</dbReference>
<evidence type="ECO:0000256" key="3">
    <source>
        <dbReference type="ARBA" id="ARBA00022517"/>
    </source>
</evidence>
<sequence>MSVIDQIKFDGCNLFRQRLVYALLSGRRVAISDIRPFDEAPGIHDHEVKLIALIEKVTNGTQVDINRTGTVVQFYPGAIYGGQVDFDCGTSRCISYYLEALVMLAPFCKAPMDITLRGVTNGPDELSVDAIRATWLPVFNKFVLNDEKLGIKIKNRGFFPDGGGLVTFTAPIVKTLRPVMRENPGKVFKIRGLSYVCKVSPSIAHRMIESARTLLREFVKDIYITVDQRKAASGGNSPGFGLFLVAETTEGVFYHGESMSLPKDADGDQRIPEEVGQQAAMALLDELYRGGCCDISAQALAATFITLCEKDVSKFLFGPLSVYTVNTLRNLRAFFAQTFKIDEFWKLHPETAESEDNAGSRDKALITGVGVGYANLNKNLL</sequence>
<dbReference type="PANTHER" id="PTHR11096">
    <property type="entry name" value="RNA 3' TERMINAL PHOSPHATE CYCLASE"/>
    <property type="match status" value="1"/>
</dbReference>
<dbReference type="PROSITE" id="PS01287">
    <property type="entry name" value="RTC"/>
    <property type="match status" value="1"/>
</dbReference>
<dbReference type="Gene3D" id="3.65.10.20">
    <property type="entry name" value="RNA 3'-terminal phosphate cyclase domain"/>
    <property type="match status" value="1"/>
</dbReference>
<dbReference type="SUPFAM" id="SSF55205">
    <property type="entry name" value="EPT/RTPC-like"/>
    <property type="match status" value="1"/>
</dbReference>
<dbReference type="NCBIfam" id="TIGR03400">
    <property type="entry name" value="18S_RNA_Rcl1p"/>
    <property type="match status" value="1"/>
</dbReference>
<keyword evidence="3" id="KW-0690">Ribosome biogenesis</keyword>
<name>A0A7E4W4W1_PANRE</name>
<dbReference type="PANTHER" id="PTHR11096:SF1">
    <property type="entry name" value="RNA 3'-TERMINAL PHOSPHATE CYCLASE-LIKE PROTEIN"/>
    <property type="match status" value="1"/>
</dbReference>
<feature type="domain" description="RNA 3'-terminal phosphate cyclase" evidence="5">
    <location>
        <begin position="8"/>
        <end position="341"/>
    </location>
</feature>
<dbReference type="Gene3D" id="3.30.360.20">
    <property type="entry name" value="RNA 3'-terminal phosphate cyclase, insert domain"/>
    <property type="match status" value="1"/>
</dbReference>
<evidence type="ECO:0000313" key="7">
    <source>
        <dbReference type="Proteomes" id="UP000492821"/>
    </source>
</evidence>
<dbReference type="PIRSF" id="PIRSF005378">
    <property type="entry name" value="RNA3'_term_phos_cycl_euk"/>
    <property type="match status" value="1"/>
</dbReference>
<evidence type="ECO:0000259" key="5">
    <source>
        <dbReference type="Pfam" id="PF01137"/>
    </source>
</evidence>
<reference evidence="8" key="2">
    <citation type="submission" date="2020-10" db="UniProtKB">
        <authorList>
            <consortium name="WormBaseParasite"/>
        </authorList>
    </citation>
    <scope>IDENTIFICATION</scope>
</reference>
<dbReference type="AlphaFoldDB" id="A0A7E4W4W1"/>
<dbReference type="GO" id="GO:0000479">
    <property type="term" value="P:endonucleolytic cleavage of tricistronic rRNA transcript (SSU-rRNA, 5.8S rRNA, LSU-rRNA)"/>
    <property type="evidence" value="ECO:0007669"/>
    <property type="project" value="TreeGrafter"/>
</dbReference>
<dbReference type="InterPro" id="IPR013791">
    <property type="entry name" value="RNA3'-term_phos_cycl_insert"/>
</dbReference>
<feature type="domain" description="RNA 3'-terminal phosphate cyclase insert" evidence="6">
    <location>
        <begin position="183"/>
        <end position="287"/>
    </location>
</feature>
<accession>A0A7E4W4W1</accession>
<comment type="similarity">
    <text evidence="2">Belongs to the RNA 3'-terminal cyclase family. Type 2 subfamily.</text>
</comment>
<evidence type="ECO:0000313" key="8">
    <source>
        <dbReference type="WBParaSite" id="Pan_g7158.t1"/>
    </source>
</evidence>
<comment type="subcellular location">
    <subcellularLocation>
        <location evidence="1">Nucleus</location>
        <location evidence="1">Nucleolus</location>
    </subcellularLocation>
</comment>
<evidence type="ECO:0000256" key="2">
    <source>
        <dbReference type="ARBA" id="ARBA00007089"/>
    </source>
</evidence>
<dbReference type="InterPro" id="IPR013792">
    <property type="entry name" value="RNA3'P_cycl/enolpyr_Trfase_a/b"/>
</dbReference>
<evidence type="ECO:0000256" key="1">
    <source>
        <dbReference type="ARBA" id="ARBA00004604"/>
    </source>
</evidence>
<dbReference type="CDD" id="cd00875">
    <property type="entry name" value="RNA_Cyclase_Class_I"/>
    <property type="match status" value="1"/>
</dbReference>
<dbReference type="InterPro" id="IPR023797">
    <property type="entry name" value="RNA3'_phos_cyclase_dom"/>
</dbReference>
<dbReference type="Pfam" id="PF01137">
    <property type="entry name" value="RTC"/>
    <property type="match status" value="1"/>
</dbReference>
<dbReference type="Proteomes" id="UP000492821">
    <property type="component" value="Unassembled WGS sequence"/>
</dbReference>
<dbReference type="InterPro" id="IPR037136">
    <property type="entry name" value="RNA3'_phos_cyclase_dom_sf"/>
</dbReference>
<dbReference type="InterPro" id="IPR016443">
    <property type="entry name" value="RNA3'_term_phos_cyc_type_2"/>
</dbReference>
<dbReference type="InterPro" id="IPR020719">
    <property type="entry name" value="RNA3'_term_phos_cycl-like_CS"/>
</dbReference>
<dbReference type="GO" id="GO:0004521">
    <property type="term" value="F:RNA endonuclease activity"/>
    <property type="evidence" value="ECO:0007669"/>
    <property type="project" value="TreeGrafter"/>
</dbReference>
<reference evidence="7" key="1">
    <citation type="journal article" date="2013" name="Genetics">
        <title>The draft genome and transcriptome of Panagrellus redivivus are shaped by the harsh demands of a free-living lifestyle.</title>
        <authorList>
            <person name="Srinivasan J."/>
            <person name="Dillman A.R."/>
            <person name="Macchietto M.G."/>
            <person name="Heikkinen L."/>
            <person name="Lakso M."/>
            <person name="Fracchia K.M."/>
            <person name="Antoshechkin I."/>
            <person name="Mortazavi A."/>
            <person name="Wong G."/>
            <person name="Sternberg P.W."/>
        </authorList>
    </citation>
    <scope>NUCLEOTIDE SEQUENCE [LARGE SCALE GENOMIC DNA]</scope>
    <source>
        <strain evidence="7">MT8872</strain>
    </source>
</reference>
<dbReference type="WBParaSite" id="Pan_g7158.t1">
    <property type="protein sequence ID" value="Pan_g7158.t1"/>
    <property type="gene ID" value="Pan_g7158"/>
</dbReference>
<proteinExistence type="inferred from homology"/>
<keyword evidence="7" id="KW-1185">Reference proteome</keyword>
<dbReference type="GO" id="GO:0005730">
    <property type="term" value="C:nucleolus"/>
    <property type="evidence" value="ECO:0007669"/>
    <property type="project" value="UniProtKB-SubCell"/>
</dbReference>
<keyword evidence="4" id="KW-0539">Nucleus</keyword>
<evidence type="ECO:0000259" key="6">
    <source>
        <dbReference type="Pfam" id="PF05189"/>
    </source>
</evidence>
<dbReference type="InterPro" id="IPR000228">
    <property type="entry name" value="RNA3'_term_phos_cyc"/>
</dbReference>